<dbReference type="GO" id="GO:0005886">
    <property type="term" value="C:plasma membrane"/>
    <property type="evidence" value="ECO:0007669"/>
    <property type="project" value="UniProtKB-SubCell"/>
</dbReference>
<feature type="transmembrane region" description="Helical" evidence="9">
    <location>
        <begin position="603"/>
        <end position="622"/>
    </location>
</feature>
<feature type="transmembrane region" description="Helical" evidence="9">
    <location>
        <begin position="69"/>
        <end position="102"/>
    </location>
</feature>
<gene>
    <name evidence="10" type="ORF">CGZ91_13690</name>
</gene>
<keyword evidence="3" id="KW-0808">Transferase</keyword>
<protein>
    <recommendedName>
        <fullName evidence="12">DUF2029 domain-containing protein</fullName>
    </recommendedName>
</protein>
<evidence type="ECO:0000256" key="1">
    <source>
        <dbReference type="ARBA" id="ARBA00004651"/>
    </source>
</evidence>
<evidence type="ECO:0000256" key="9">
    <source>
        <dbReference type="SAM" id="Phobius"/>
    </source>
</evidence>
<feature type="transmembrane region" description="Helical" evidence="9">
    <location>
        <begin position="468"/>
        <end position="493"/>
    </location>
</feature>
<feature type="transmembrane region" description="Helical" evidence="9">
    <location>
        <begin position="574"/>
        <end position="597"/>
    </location>
</feature>
<feature type="transmembrane region" description="Helical" evidence="9">
    <location>
        <begin position="362"/>
        <end position="384"/>
    </location>
</feature>
<keyword evidence="6 9" id="KW-0472">Membrane</keyword>
<feature type="transmembrane region" description="Helical" evidence="9">
    <location>
        <begin position="691"/>
        <end position="708"/>
    </location>
</feature>
<feature type="transmembrane region" description="Helical" evidence="9">
    <location>
        <begin position="505"/>
        <end position="522"/>
    </location>
</feature>
<accession>A0A255EKK6</accession>
<feature type="transmembrane region" description="Helical" evidence="9">
    <location>
        <begin position="253"/>
        <end position="273"/>
    </location>
</feature>
<name>A0A255EKK6_9ACTN</name>
<evidence type="ECO:0000256" key="3">
    <source>
        <dbReference type="ARBA" id="ARBA00022679"/>
    </source>
</evidence>
<feature type="transmembrane region" description="Helical" evidence="9">
    <location>
        <begin position="279"/>
        <end position="307"/>
    </location>
</feature>
<evidence type="ECO:0000256" key="5">
    <source>
        <dbReference type="ARBA" id="ARBA00022989"/>
    </source>
</evidence>
<feature type="transmembrane region" description="Helical" evidence="9">
    <location>
        <begin position="192"/>
        <end position="210"/>
    </location>
</feature>
<feature type="transmembrane region" description="Helical" evidence="9">
    <location>
        <begin position="410"/>
        <end position="431"/>
    </location>
</feature>
<comment type="similarity">
    <text evidence="7">Belongs to the glycosyltransferase 87 family.</text>
</comment>
<feature type="transmembrane region" description="Helical" evidence="9">
    <location>
        <begin position="738"/>
        <end position="756"/>
    </location>
</feature>
<dbReference type="InterPro" id="IPR018584">
    <property type="entry name" value="GT87"/>
</dbReference>
<evidence type="ECO:0008006" key="12">
    <source>
        <dbReference type="Google" id="ProtNLM"/>
    </source>
</evidence>
<dbReference type="RefSeq" id="WP_094456043.1">
    <property type="nucleotide sequence ID" value="NZ_NMVJ01000011.1"/>
</dbReference>
<organism evidence="10 11">
    <name type="scientific">Parenemella sanctibonifatiensis</name>
    <dbReference type="NCBI Taxonomy" id="2016505"/>
    <lineage>
        <taxon>Bacteria</taxon>
        <taxon>Bacillati</taxon>
        <taxon>Actinomycetota</taxon>
        <taxon>Actinomycetes</taxon>
        <taxon>Propionibacteriales</taxon>
        <taxon>Propionibacteriaceae</taxon>
        <taxon>Parenemella</taxon>
    </lineage>
</organism>
<keyword evidence="2" id="KW-1003">Cell membrane</keyword>
<evidence type="ECO:0000313" key="11">
    <source>
        <dbReference type="Proteomes" id="UP000216300"/>
    </source>
</evidence>
<evidence type="ECO:0000256" key="6">
    <source>
        <dbReference type="ARBA" id="ARBA00023136"/>
    </source>
</evidence>
<proteinExistence type="inferred from homology"/>
<evidence type="ECO:0000256" key="7">
    <source>
        <dbReference type="ARBA" id="ARBA00024033"/>
    </source>
</evidence>
<feature type="compositionally biased region" description="Basic residues" evidence="8">
    <location>
        <begin position="885"/>
        <end position="895"/>
    </location>
</feature>
<feature type="transmembrane region" description="Helical" evidence="9">
    <location>
        <begin position="768"/>
        <end position="785"/>
    </location>
</feature>
<feature type="transmembrane region" description="Helical" evidence="9">
    <location>
        <begin position="138"/>
        <end position="156"/>
    </location>
</feature>
<feature type="transmembrane region" description="Helical" evidence="9">
    <location>
        <begin position="319"/>
        <end position="342"/>
    </location>
</feature>
<evidence type="ECO:0000256" key="4">
    <source>
        <dbReference type="ARBA" id="ARBA00022692"/>
    </source>
</evidence>
<evidence type="ECO:0000313" key="10">
    <source>
        <dbReference type="EMBL" id="OYN88653.1"/>
    </source>
</evidence>
<dbReference type="Proteomes" id="UP000216300">
    <property type="component" value="Unassembled WGS sequence"/>
</dbReference>
<feature type="transmembrane region" description="Helical" evidence="9">
    <location>
        <begin position="660"/>
        <end position="679"/>
    </location>
</feature>
<reference evidence="10 11" key="1">
    <citation type="submission" date="2017-07" db="EMBL/GenBank/DDBJ databases">
        <title>Draft whole genome sequences of clinical Proprionibacteriaceae strains.</title>
        <authorList>
            <person name="Bernier A.-M."/>
            <person name="Bernard K."/>
            <person name="Domingo M.-C."/>
        </authorList>
    </citation>
    <scope>NUCLEOTIDE SEQUENCE [LARGE SCALE GENOMIC DNA]</scope>
    <source>
        <strain evidence="10 11">NML 150081</strain>
    </source>
</reference>
<comment type="subcellular location">
    <subcellularLocation>
        <location evidence="1">Cell membrane</location>
        <topology evidence="1">Multi-pass membrane protein</topology>
    </subcellularLocation>
</comment>
<feature type="transmembrane region" description="Helical" evidence="9">
    <location>
        <begin position="114"/>
        <end position="132"/>
    </location>
</feature>
<comment type="caution">
    <text evidence="10">The sequence shown here is derived from an EMBL/GenBank/DDBJ whole genome shotgun (WGS) entry which is preliminary data.</text>
</comment>
<dbReference type="Pfam" id="PF09594">
    <property type="entry name" value="GT87"/>
    <property type="match status" value="2"/>
</dbReference>
<feature type="region of interest" description="Disordered" evidence="8">
    <location>
        <begin position="788"/>
        <end position="895"/>
    </location>
</feature>
<dbReference type="EMBL" id="NMVJ01000011">
    <property type="protein sequence ID" value="OYN88653.1"/>
    <property type="molecule type" value="Genomic_DNA"/>
</dbReference>
<keyword evidence="5 9" id="KW-1133">Transmembrane helix</keyword>
<evidence type="ECO:0000256" key="8">
    <source>
        <dbReference type="SAM" id="MobiDB-lite"/>
    </source>
</evidence>
<sequence length="895" mass="92968">MGIDPRDRRRTPRWLGIALTVAIVVPVAAAAVTGSQRWWPWQPYLPRMSDVSDATQGFLLGLPIYEADFWYAPFGALLGLPLTSAGPFVAALILTAGTAATYARLARYAGVRGWLIGLAAALAIGATGIVHALSQGSLVPLLVGLLALELVALLVGPPGRDTGFFTGLVTALFPPAVLVIVALALLRRVKPALLAAGVAVVGHGAAAVLLPGATVDYWTRVLPGMVVFNTDNPTTPQSAIAIFADAAHQTSPMMVWLTVLAMAAVALVLALLFASSAPWLAAGLLVLPLVLLLPWPFGGAAGLPLLVGAVVTRQRTATVAGLSPVGRLAALVVGGAAVLQPWQALIDPFAATPRWLARHELWGTAVVVVGIVVLFVVLGVELLIGAGTPAYRRSIGTPYRRSIGTPYRRWVGRIGFALLPVGVLVWCAWIAHEHGFSGVTDPYVEQLRLAWSGGDVYAEPTVPVLMPFGVLVAGVAARIGGLVALLVLTGLALAHLAHRAGLRGWRAGVAASGVVVLISSLWPGLVGLNEPPALGPLLVLVVLLDLAPGDGLWRRWLPLSKLGGRWDRERVVPEGIGTGLVAAMSPLTLVVVALLLLTGRHRAGWTALITFGGATLLGLVAAPGATASLWSGLMAGTLPMAPDSLAGWLAQMTGHPGHPLVVVGPVLAVALAFLAALRWHRGGARGAQQQWVALGLVGLGVVLAEPAPGTGGHLWLLPILAAAGGAGVRMAPRTAARVPTAIVLPAGLALLWLALPATRIVRPEGWDAWPTLASALVVVAALVFGSRGHTPPRLGEESQDTTAAREPAVAKPDRAEPAPGRTFEPEPTQDPESTVVPQRALGTVPESEGVATGGDPEATGGSAETSEPKPRRQRSPWAQPEHQDKHRPRRALPPE</sequence>
<feature type="transmembrane region" description="Helical" evidence="9">
    <location>
        <begin position="163"/>
        <end position="186"/>
    </location>
</feature>
<dbReference type="AlphaFoldDB" id="A0A255EKK6"/>
<keyword evidence="4 9" id="KW-0812">Transmembrane</keyword>
<keyword evidence="11" id="KW-1185">Reference proteome</keyword>
<dbReference type="GO" id="GO:0016758">
    <property type="term" value="F:hexosyltransferase activity"/>
    <property type="evidence" value="ECO:0007669"/>
    <property type="project" value="InterPro"/>
</dbReference>
<evidence type="ECO:0000256" key="2">
    <source>
        <dbReference type="ARBA" id="ARBA00022475"/>
    </source>
</evidence>